<sequence length="153" mass="16677">MRAIYLLALLPMLPPALAALPPGVIERAGSDVSWRMATRAMPKGALVTALQGNPERAGTYSVWLMLPAGYRIGPHWHSLATNFVVLSGGLYVGYGNTVKAGAADEHRSGAYLYLPPATHHYLYTRQMTVLQLYGDGPFDIHYLDLADDPRLGK</sequence>
<dbReference type="SUPFAM" id="SSF51182">
    <property type="entry name" value="RmlC-like cupins"/>
    <property type="match status" value="1"/>
</dbReference>
<feature type="chain" id="PRO_5015758278" description="Cupin domain-containing protein" evidence="1">
    <location>
        <begin position="19"/>
        <end position="153"/>
    </location>
</feature>
<evidence type="ECO:0000313" key="3">
    <source>
        <dbReference type="Proteomes" id="UP000244173"/>
    </source>
</evidence>
<evidence type="ECO:0008006" key="4">
    <source>
        <dbReference type="Google" id="ProtNLM"/>
    </source>
</evidence>
<proteinExistence type="predicted"/>
<dbReference type="EMBL" id="CP028519">
    <property type="protein sequence ID" value="AVY93634.1"/>
    <property type="molecule type" value="Genomic_DNA"/>
</dbReference>
<dbReference type="RefSeq" id="WP_107888917.1">
    <property type="nucleotide sequence ID" value="NZ_CALFSO010000095.1"/>
</dbReference>
<keyword evidence="1" id="KW-0732">Signal</keyword>
<dbReference type="CDD" id="cd06989">
    <property type="entry name" value="cupin_DRT102"/>
    <property type="match status" value="1"/>
</dbReference>
<dbReference type="InterPro" id="IPR011051">
    <property type="entry name" value="RmlC_Cupin_sf"/>
</dbReference>
<dbReference type="KEGG" id="maer:DAI18_05920"/>
<protein>
    <recommendedName>
        <fullName evidence="4">Cupin domain-containing protein</fullName>
    </recommendedName>
</protein>
<dbReference type="Proteomes" id="UP000244173">
    <property type="component" value="Chromosome"/>
</dbReference>
<dbReference type="OrthoDB" id="1433532at2"/>
<gene>
    <name evidence="2" type="ORF">DAI18_05920</name>
</gene>
<dbReference type="InterPro" id="IPR014710">
    <property type="entry name" value="RmlC-like_jellyroll"/>
</dbReference>
<name>A0A2S0P8A3_9NEIS</name>
<dbReference type="AlphaFoldDB" id="A0A2S0P8A3"/>
<keyword evidence="3" id="KW-1185">Reference proteome</keyword>
<organism evidence="2 3">
    <name type="scientific">Microvirgula aerodenitrificans</name>
    <dbReference type="NCBI Taxonomy" id="57480"/>
    <lineage>
        <taxon>Bacteria</taxon>
        <taxon>Pseudomonadati</taxon>
        <taxon>Pseudomonadota</taxon>
        <taxon>Betaproteobacteria</taxon>
        <taxon>Neisseriales</taxon>
        <taxon>Aquaspirillaceae</taxon>
        <taxon>Microvirgula</taxon>
    </lineage>
</organism>
<dbReference type="STRING" id="1122240.GCA_000620105_01238"/>
<evidence type="ECO:0000313" key="2">
    <source>
        <dbReference type="EMBL" id="AVY93634.1"/>
    </source>
</evidence>
<dbReference type="Gene3D" id="2.60.120.10">
    <property type="entry name" value="Jelly Rolls"/>
    <property type="match status" value="1"/>
</dbReference>
<evidence type="ECO:0000256" key="1">
    <source>
        <dbReference type="SAM" id="SignalP"/>
    </source>
</evidence>
<accession>A0A2S0P8A3</accession>
<feature type="signal peptide" evidence="1">
    <location>
        <begin position="1"/>
        <end position="18"/>
    </location>
</feature>
<reference evidence="2 3" key="1">
    <citation type="submission" date="2018-04" db="EMBL/GenBank/DDBJ databases">
        <title>Denitrifier Microvirgula.</title>
        <authorList>
            <person name="Anderson E."/>
            <person name="Jang J."/>
            <person name="Ishii S."/>
        </authorList>
    </citation>
    <scope>NUCLEOTIDE SEQUENCE [LARGE SCALE GENOMIC DNA]</scope>
    <source>
        <strain evidence="2 3">BE2.4</strain>
    </source>
</reference>